<proteinExistence type="predicted"/>
<evidence type="ECO:0000313" key="3">
    <source>
        <dbReference type="Proteomes" id="UP000076865"/>
    </source>
</evidence>
<keyword evidence="1" id="KW-1133">Transmembrane helix</keyword>
<keyword evidence="1" id="KW-0812">Transmembrane</keyword>
<sequence>MATSRWREVEKMTTYEALSLVAQFSLVLIGTLTMIITMVVYIKKK</sequence>
<reference evidence="2 3" key="1">
    <citation type="journal article" date="2006" name="Syst. Appl. Microbiol.">
        <title>Anoxybacillus amylolyticus sp. nov., a thermophilic amylase producing bacterium isolated from Mount Rittmann (Antarctica).</title>
        <authorList>
            <person name="Poli A."/>
            <person name="Esposito E."/>
            <person name="Lama L."/>
            <person name="Orlando P."/>
            <person name="Nicolaus G."/>
            <person name="de Appolonia F."/>
            <person name="Gambacorta A."/>
            <person name="Nicolaus B."/>
        </authorList>
    </citation>
    <scope>NUCLEOTIDE SEQUENCE [LARGE SCALE GENOMIC DNA]</scope>
    <source>
        <strain evidence="2 3">DSM 15939</strain>
    </source>
</reference>
<accession>A0A160F276</accession>
<dbReference type="AlphaFoldDB" id="A0A160F276"/>
<keyword evidence="3" id="KW-1185">Reference proteome</keyword>
<dbReference type="PATRIC" id="fig|294699.3.peg.2852"/>
<protein>
    <submittedName>
        <fullName evidence="2">Putative membrane protein</fullName>
    </submittedName>
</protein>
<name>A0A160F276_9BACL</name>
<evidence type="ECO:0000256" key="1">
    <source>
        <dbReference type="SAM" id="Phobius"/>
    </source>
</evidence>
<dbReference type="Pfam" id="PF16935">
    <property type="entry name" value="Hol_Tox"/>
    <property type="match status" value="1"/>
</dbReference>
<evidence type="ECO:0000313" key="2">
    <source>
        <dbReference type="EMBL" id="ANB60308.1"/>
    </source>
</evidence>
<dbReference type="InterPro" id="IPR031616">
    <property type="entry name" value="BsrE-like"/>
</dbReference>
<feature type="transmembrane region" description="Helical" evidence="1">
    <location>
        <begin position="20"/>
        <end position="42"/>
    </location>
</feature>
<gene>
    <name evidence="2" type="ORF">GFC30_2772</name>
</gene>
<dbReference type="KEGG" id="aamy:GFC30_2772"/>
<dbReference type="Proteomes" id="UP000076865">
    <property type="component" value="Chromosome"/>
</dbReference>
<dbReference type="EMBL" id="CP015438">
    <property type="protein sequence ID" value="ANB60308.1"/>
    <property type="molecule type" value="Genomic_DNA"/>
</dbReference>
<keyword evidence="1" id="KW-0472">Membrane</keyword>
<organism evidence="2 3">
    <name type="scientific">Anoxybacteroides amylolyticum</name>
    <dbReference type="NCBI Taxonomy" id="294699"/>
    <lineage>
        <taxon>Bacteria</taxon>
        <taxon>Bacillati</taxon>
        <taxon>Bacillota</taxon>
        <taxon>Bacilli</taxon>
        <taxon>Bacillales</taxon>
        <taxon>Anoxybacillaceae</taxon>
        <taxon>Anoxybacteroides</taxon>
    </lineage>
</organism>